<evidence type="ECO:0000256" key="4">
    <source>
        <dbReference type="SAM" id="MobiDB-lite"/>
    </source>
</evidence>
<evidence type="ECO:0000259" key="5">
    <source>
        <dbReference type="Pfam" id="PF25390"/>
    </source>
</evidence>
<feature type="domain" description="RCC1-like" evidence="5">
    <location>
        <begin position="52"/>
        <end position="360"/>
    </location>
</feature>
<keyword evidence="3" id="KW-0677">Repeat</keyword>
<dbReference type="InterPro" id="IPR058923">
    <property type="entry name" value="RCC1-like_dom"/>
</dbReference>
<dbReference type="InterPro" id="IPR013378">
    <property type="entry name" value="InlB-like_B-rpt"/>
</dbReference>
<organism evidence="6 7">
    <name type="scientific">Bombiscardovia apis</name>
    <dbReference type="NCBI Taxonomy" id="2932182"/>
    <lineage>
        <taxon>Bacteria</taxon>
        <taxon>Bacillati</taxon>
        <taxon>Actinomycetota</taxon>
        <taxon>Actinomycetes</taxon>
        <taxon>Bifidobacteriales</taxon>
        <taxon>Bifidobacteriaceae</taxon>
        <taxon>Bombiscardovia</taxon>
    </lineage>
</organism>
<feature type="region of interest" description="Disordered" evidence="4">
    <location>
        <begin position="1"/>
        <end position="62"/>
    </location>
</feature>
<dbReference type="EMBL" id="AP026800">
    <property type="protein sequence ID" value="BDR55335.1"/>
    <property type="molecule type" value="Genomic_DNA"/>
</dbReference>
<keyword evidence="7" id="KW-1185">Reference proteome</keyword>
<dbReference type="InterPro" id="IPR000408">
    <property type="entry name" value="Reg_chr_condens"/>
</dbReference>
<proteinExistence type="predicted"/>
<dbReference type="Pfam" id="PF09479">
    <property type="entry name" value="Flg_new"/>
    <property type="match status" value="1"/>
</dbReference>
<dbReference type="Proteomes" id="UP001321748">
    <property type="component" value="Chromosome"/>
</dbReference>
<evidence type="ECO:0000256" key="1">
    <source>
        <dbReference type="ARBA" id="ARBA00004196"/>
    </source>
</evidence>
<dbReference type="Gene3D" id="2.60.40.4270">
    <property type="entry name" value="Listeria-Bacteroides repeat domain"/>
    <property type="match status" value="1"/>
</dbReference>
<gene>
    <name evidence="6" type="ORF">KIMH_14460</name>
</gene>
<dbReference type="RefSeq" id="WP_317642829.1">
    <property type="nucleotide sequence ID" value="NZ_AP026800.1"/>
</dbReference>
<dbReference type="InterPro" id="IPR042229">
    <property type="entry name" value="Listeria/Bacterioides_rpt_sf"/>
</dbReference>
<dbReference type="PROSITE" id="PS00626">
    <property type="entry name" value="RCC1_2"/>
    <property type="match status" value="6"/>
</dbReference>
<feature type="compositionally biased region" description="Polar residues" evidence="4">
    <location>
        <begin position="1"/>
        <end position="10"/>
    </location>
</feature>
<dbReference type="PROSITE" id="PS50012">
    <property type="entry name" value="RCC1_3"/>
    <property type="match status" value="13"/>
</dbReference>
<evidence type="ECO:0000256" key="2">
    <source>
        <dbReference type="ARBA" id="ARBA00022658"/>
    </source>
</evidence>
<dbReference type="PRINTS" id="PR00633">
    <property type="entry name" value="RCCNDNSATION"/>
</dbReference>
<sequence length="1153" mass="120054">MGGGATQFTRSAAADSAPDDSPSQLTRGGVTGEETVDGFTLSPTKGLANAPNQASITPPVPPNGVHYTQISTGWGHSLAIGNDGKVYAWGFNVHGEVDPTIVGHVNRPVRVQGLPSNVRFTQVSAGEYHSLALGDDRQVYAWGQNYSGQLGSSTGFGSIAGSGEIVQVSGGDLHVGITQISAGAGHSLALGTDRQIYAWGSNTYGELGNTTGNSAPPNPANIAPKRVTGAGLPRYWDQISAGSGYSLAVGYNNRVYAWGSNKYGTLATPTNSGSTIANPTPHEIPNAVSIFGWSPLTIKAGYISAAVISRDHKVYMWGNNMYGQLGSSVNLGTNTPVTTPTLVSGGALPADIDSIDISSGTHDVNIVSGASTLAIGSDHKVYAWGDNYFGQLGNSTNLRTNTPNPTPTLVSSADLSGNTTHIAAGAGHSIALNNDNHAYTWGLNGYGALGQGIALSVVSPTPGKVLEPVITITGIKFGSTAAVATSQDANTGTWTVDVPQHSIGKVDVSVAWAIDGIAQTPITLHYEYKGTYTVHYDLGEGNGKATGPADQAVMNGEPANWPEDPIWTNHQFTGWFTADGKPWGFINPVNEELTLTAHWNHYTFDISSTIGPTTGNTPVTIQANPKTTSLRFTQVSGGSEYHTLALGSDGNVYAWGWNEYGQLGDGTFFRATRSQPLRVLTPAGVHFLQVSTGLYHSLALGEDHKVYSWGFNFSGELGVANSGRPQPNPTPIKVTSGSLSNAYITQISAANGYSLALDSRGNVHSWGHNRSGQLGNTTNTGENYPNPIPTQVIGGSLTRRNIIQISAGGGTVFALDNTGRVHAWGNNTAGQLGNTDGNGISDSSHPTPTLVTGGSLPDGSITQISAGGSFALALDTTGHVHAWGWNSYGQLGNTNNINLGMMDKTANPTPTPVNTGSLSNATITSISAGGGHSVAIDTQGRLHAWGWNSYGQLGNSINSSVSSETRANPIPVLVTGGSLPADRIIQADAGADYTLAISHDGSGSAWGANYNNQLGDGNSLSSTANPTPRAITSGAIDVSSIEFGDSSHAITPSYNESAKQWNGKSPAHPEGTIAVKMKWSTTGAPQPDYVITPGFRYYTFLTLPAAGTVPLQRFGGSSLLLVTTLATTAYAAYQVGKQGHHPKARHHPHNRQG</sequence>
<name>A0ABM8BEM2_9BIFI</name>
<comment type="subcellular location">
    <subcellularLocation>
        <location evidence="1">Cell envelope</location>
    </subcellularLocation>
</comment>
<reference evidence="6 7" key="1">
    <citation type="journal article" date="2023" name="Microbiol. Spectr.">
        <title>Symbiosis of Carpenter Bees with Uncharacterized Lactic Acid Bacteria Showing NAD Auxotrophy.</title>
        <authorList>
            <person name="Kawasaki S."/>
            <person name="Ozawa K."/>
            <person name="Mori T."/>
            <person name="Yamamoto A."/>
            <person name="Ito M."/>
            <person name="Ohkuma M."/>
            <person name="Sakamoto M."/>
            <person name="Matsutani M."/>
        </authorList>
    </citation>
    <scope>NUCLEOTIDE SEQUENCE [LARGE SCALE GENOMIC DNA]</scope>
    <source>
        <strain evidence="6 7">KimH</strain>
    </source>
</reference>
<dbReference type="PANTHER" id="PTHR45982:SF1">
    <property type="entry name" value="REGULATOR OF CHROMOSOME CONDENSATION"/>
    <property type="match status" value="1"/>
</dbReference>
<accession>A0ABM8BEM2</accession>
<evidence type="ECO:0000256" key="3">
    <source>
        <dbReference type="ARBA" id="ARBA00022737"/>
    </source>
</evidence>
<dbReference type="Pfam" id="PF00415">
    <property type="entry name" value="RCC1"/>
    <property type="match status" value="2"/>
</dbReference>
<feature type="domain" description="RCC1-like" evidence="5">
    <location>
        <begin position="729"/>
        <end position="1045"/>
    </location>
</feature>
<dbReference type="InterPro" id="IPR009091">
    <property type="entry name" value="RCC1/BLIP-II"/>
</dbReference>
<dbReference type="InterPro" id="IPR051553">
    <property type="entry name" value="Ran_GTPase-activating"/>
</dbReference>
<dbReference type="Gene3D" id="2.130.10.30">
    <property type="entry name" value="Regulator of chromosome condensation 1/beta-lactamase-inhibitor protein II"/>
    <property type="match status" value="4"/>
</dbReference>
<evidence type="ECO:0000313" key="7">
    <source>
        <dbReference type="Proteomes" id="UP001321748"/>
    </source>
</evidence>
<keyword evidence="2" id="KW-0344">Guanine-nucleotide releasing factor</keyword>
<evidence type="ECO:0000313" key="6">
    <source>
        <dbReference type="EMBL" id="BDR55335.1"/>
    </source>
</evidence>
<protein>
    <recommendedName>
        <fullName evidence="5">RCC1-like domain-containing protein</fullName>
    </recommendedName>
</protein>
<dbReference type="PANTHER" id="PTHR45982">
    <property type="entry name" value="REGULATOR OF CHROMOSOME CONDENSATION"/>
    <property type="match status" value="1"/>
</dbReference>
<feature type="compositionally biased region" description="Low complexity" evidence="4">
    <location>
        <begin position="11"/>
        <end position="23"/>
    </location>
</feature>
<dbReference type="Pfam" id="PF25390">
    <property type="entry name" value="WD40_RLD"/>
    <property type="match status" value="2"/>
</dbReference>
<dbReference type="SUPFAM" id="SSF50985">
    <property type="entry name" value="RCC1/BLIP-II"/>
    <property type="match status" value="3"/>
</dbReference>